<dbReference type="Proteomes" id="UP000436088">
    <property type="component" value="Unassembled WGS sequence"/>
</dbReference>
<dbReference type="Pfam" id="PF03492">
    <property type="entry name" value="Methyltransf_7"/>
    <property type="match status" value="1"/>
</dbReference>
<evidence type="ECO:0000256" key="1">
    <source>
        <dbReference type="ARBA" id="ARBA00022603"/>
    </source>
</evidence>
<keyword evidence="6" id="KW-1185">Reference proteome</keyword>
<evidence type="ECO:0000313" key="5">
    <source>
        <dbReference type="EMBL" id="KAE8690329.1"/>
    </source>
</evidence>
<sequence length="369" mass="41680">MAEAKVLRMNEADHEISYANNSVIQNAVILKVMPIIEESVSDMFSKTIPTCMKVADLGCSSGPNTFMTISKVIDTIHGICKTHRLKLPEFEVILNDLPENDFNSVFKSFPGFIERLKKEKGDMVKERCYIGVVAGSFYHRLFPTRSLHFVHSSYALHWLSMVPVGVENNKGNICMAKSSPPNVVKAYAQQFRKDLTNFLSMRSKEIIPQGRMVLTFTARKNPNPSNEDYGLELVAISLLDLVAQGVVKEADVDSFNLPLYAPCREEVADIVEREGSFEIEELRVFEVDVNCLNRDEQLRNKDLGFNINMQMGKKYANTMRAVLEPMICSHFGDAIIDELFIRFAENAANPPKNSMHQSKVNIVVSMEKK</sequence>
<gene>
    <name evidence="5" type="ORF">F3Y22_tig00110895pilonHSYRG00072</name>
</gene>
<comment type="caution">
    <text evidence="5">The sequence shown here is derived from an EMBL/GenBank/DDBJ whole genome shotgun (WGS) entry which is preliminary data.</text>
</comment>
<accession>A0A6A2ZG61</accession>
<keyword evidence="1" id="KW-0489">Methyltransferase</keyword>
<keyword evidence="2" id="KW-0808">Transferase</keyword>
<name>A0A6A2ZG61_HIBSY</name>
<dbReference type="InterPro" id="IPR029063">
    <property type="entry name" value="SAM-dependent_MTases_sf"/>
</dbReference>
<dbReference type="InterPro" id="IPR042086">
    <property type="entry name" value="MeTrfase_capping"/>
</dbReference>
<dbReference type="PANTHER" id="PTHR31009">
    <property type="entry name" value="S-ADENOSYL-L-METHIONINE:CARBOXYL METHYLTRANSFERASE FAMILY PROTEIN"/>
    <property type="match status" value="1"/>
</dbReference>
<evidence type="ECO:0000256" key="2">
    <source>
        <dbReference type="ARBA" id="ARBA00022679"/>
    </source>
</evidence>
<reference evidence="5" key="1">
    <citation type="submission" date="2019-09" db="EMBL/GenBank/DDBJ databases">
        <title>Draft genome information of white flower Hibiscus syriacus.</title>
        <authorList>
            <person name="Kim Y.-M."/>
        </authorList>
    </citation>
    <scope>NUCLEOTIDE SEQUENCE [LARGE SCALE GENOMIC DNA]</scope>
    <source>
        <strain evidence="5">YM2019G1</strain>
    </source>
</reference>
<evidence type="ECO:0000256" key="3">
    <source>
        <dbReference type="ARBA" id="ARBA00022723"/>
    </source>
</evidence>
<proteinExistence type="predicted"/>
<evidence type="ECO:0000256" key="4">
    <source>
        <dbReference type="ARBA" id="ARBA00022842"/>
    </source>
</evidence>
<evidence type="ECO:0000313" key="6">
    <source>
        <dbReference type="Proteomes" id="UP000436088"/>
    </source>
</evidence>
<keyword evidence="3" id="KW-0479">Metal-binding</keyword>
<protein>
    <submittedName>
        <fullName evidence="5">Uncharacterized protein</fullName>
    </submittedName>
</protein>
<dbReference type="EMBL" id="VEPZ02001152">
    <property type="protein sequence ID" value="KAE8690329.1"/>
    <property type="molecule type" value="Genomic_DNA"/>
</dbReference>
<organism evidence="5 6">
    <name type="scientific">Hibiscus syriacus</name>
    <name type="common">Rose of Sharon</name>
    <dbReference type="NCBI Taxonomy" id="106335"/>
    <lineage>
        <taxon>Eukaryota</taxon>
        <taxon>Viridiplantae</taxon>
        <taxon>Streptophyta</taxon>
        <taxon>Embryophyta</taxon>
        <taxon>Tracheophyta</taxon>
        <taxon>Spermatophyta</taxon>
        <taxon>Magnoliopsida</taxon>
        <taxon>eudicotyledons</taxon>
        <taxon>Gunneridae</taxon>
        <taxon>Pentapetalae</taxon>
        <taxon>rosids</taxon>
        <taxon>malvids</taxon>
        <taxon>Malvales</taxon>
        <taxon>Malvaceae</taxon>
        <taxon>Malvoideae</taxon>
        <taxon>Hibiscus</taxon>
    </lineage>
</organism>
<dbReference type="InterPro" id="IPR005299">
    <property type="entry name" value="MeTrfase_7"/>
</dbReference>
<dbReference type="OrthoDB" id="1523883at2759"/>
<dbReference type="GO" id="GO:0046872">
    <property type="term" value="F:metal ion binding"/>
    <property type="evidence" value="ECO:0007669"/>
    <property type="project" value="UniProtKB-KW"/>
</dbReference>
<dbReference type="SUPFAM" id="SSF53335">
    <property type="entry name" value="S-adenosyl-L-methionine-dependent methyltransferases"/>
    <property type="match status" value="1"/>
</dbReference>
<dbReference type="Gene3D" id="3.40.50.150">
    <property type="entry name" value="Vaccinia Virus protein VP39"/>
    <property type="match status" value="1"/>
</dbReference>
<dbReference type="GO" id="GO:0008168">
    <property type="term" value="F:methyltransferase activity"/>
    <property type="evidence" value="ECO:0007669"/>
    <property type="project" value="UniProtKB-KW"/>
</dbReference>
<dbReference type="AlphaFoldDB" id="A0A6A2ZG61"/>
<dbReference type="Gene3D" id="1.10.1200.270">
    <property type="entry name" value="Methyltransferase, alpha-helical capping domain"/>
    <property type="match status" value="1"/>
</dbReference>
<dbReference type="GO" id="GO:0032259">
    <property type="term" value="P:methylation"/>
    <property type="evidence" value="ECO:0007669"/>
    <property type="project" value="UniProtKB-KW"/>
</dbReference>
<keyword evidence="4" id="KW-0460">Magnesium</keyword>